<sequence>MTDIKKHTTPVFKKDQPDDTNKFQPLPNPTGRFPYHLQLENIIADVAADKLVFHMAGDTGSLVRPEFQRLVASAMANQISGAEQPADQPKFLFHLGDVVYNFGEAECYPVQFFEPYEVYPAPVFAIAGNHDSDVNPDNPVPYHSLNAFVQVFCSPNAQPVPFSGGAKRLSNVQPNVYWTLETPLANIIGLHSNVPKFGVLKDDQLAWFVQELKWAKQHHPEKALLVCVHHAPYSADINHGSSEPVIRFLDRACNQANVLPDAVFSGHVHDYQRMHKHYPDGKVVPFIVAGAGGYDQLHAIAALDDDRYTAESALFKDISLENYCTDQHGFLRVTLEKQASGVHVIGEYFTLINEAQGKADLELVDRFVVEVNAGLHVEQGS</sequence>
<gene>
    <name evidence="3" type="ORF">MUY27_04950</name>
</gene>
<comment type="caution">
    <text evidence="3">The sequence shown here is derived from an EMBL/GenBank/DDBJ whole genome shotgun (WGS) entry which is preliminary data.</text>
</comment>
<dbReference type="RefSeq" id="WP_245128880.1">
    <property type="nucleotide sequence ID" value="NZ_JALJEJ010000002.1"/>
</dbReference>
<evidence type="ECO:0000313" key="3">
    <source>
        <dbReference type="EMBL" id="MCJ8209046.1"/>
    </source>
</evidence>
<dbReference type="PANTHER" id="PTHR43143:SF1">
    <property type="entry name" value="SERINE_THREONINE-PROTEIN PHOSPHATASE CPPED1"/>
    <property type="match status" value="1"/>
</dbReference>
<dbReference type="InterPro" id="IPR029052">
    <property type="entry name" value="Metallo-depent_PP-like"/>
</dbReference>
<dbReference type="Pfam" id="PF00149">
    <property type="entry name" value="Metallophos"/>
    <property type="match status" value="1"/>
</dbReference>
<evidence type="ECO:0000259" key="2">
    <source>
        <dbReference type="Pfam" id="PF00149"/>
    </source>
</evidence>
<dbReference type="EMBL" id="JALJEJ010000002">
    <property type="protein sequence ID" value="MCJ8209046.1"/>
    <property type="molecule type" value="Genomic_DNA"/>
</dbReference>
<keyword evidence="4" id="KW-1185">Reference proteome</keyword>
<evidence type="ECO:0000313" key="4">
    <source>
        <dbReference type="Proteomes" id="UP001139450"/>
    </source>
</evidence>
<feature type="region of interest" description="Disordered" evidence="1">
    <location>
        <begin position="1"/>
        <end position="24"/>
    </location>
</feature>
<dbReference type="Gene3D" id="3.60.21.10">
    <property type="match status" value="1"/>
</dbReference>
<dbReference type="InterPro" id="IPR004843">
    <property type="entry name" value="Calcineurin-like_PHP"/>
</dbReference>
<organism evidence="3 4">
    <name type="scientific">Mucilaginibacter straminoryzae</name>
    <dbReference type="NCBI Taxonomy" id="2932774"/>
    <lineage>
        <taxon>Bacteria</taxon>
        <taxon>Pseudomonadati</taxon>
        <taxon>Bacteroidota</taxon>
        <taxon>Sphingobacteriia</taxon>
        <taxon>Sphingobacteriales</taxon>
        <taxon>Sphingobacteriaceae</taxon>
        <taxon>Mucilaginibacter</taxon>
    </lineage>
</organism>
<dbReference type="AlphaFoldDB" id="A0A9X1X1R2"/>
<proteinExistence type="predicted"/>
<dbReference type="GO" id="GO:0016787">
    <property type="term" value="F:hydrolase activity"/>
    <property type="evidence" value="ECO:0007669"/>
    <property type="project" value="InterPro"/>
</dbReference>
<reference evidence="3" key="1">
    <citation type="submission" date="2022-04" db="EMBL/GenBank/DDBJ databases">
        <title>Mucilaginibacter sp. RS28 isolated from freshwater.</title>
        <authorList>
            <person name="Ko S.-R."/>
        </authorList>
    </citation>
    <scope>NUCLEOTIDE SEQUENCE</scope>
    <source>
        <strain evidence="3">RS28</strain>
    </source>
</reference>
<dbReference type="InterPro" id="IPR051918">
    <property type="entry name" value="STPP_CPPED1"/>
</dbReference>
<feature type="compositionally biased region" description="Basic and acidic residues" evidence="1">
    <location>
        <begin position="1"/>
        <end position="21"/>
    </location>
</feature>
<dbReference type="SUPFAM" id="SSF56300">
    <property type="entry name" value="Metallo-dependent phosphatases"/>
    <property type="match status" value="1"/>
</dbReference>
<dbReference type="PANTHER" id="PTHR43143">
    <property type="entry name" value="METALLOPHOSPHOESTERASE, CALCINEURIN SUPERFAMILY"/>
    <property type="match status" value="1"/>
</dbReference>
<evidence type="ECO:0000256" key="1">
    <source>
        <dbReference type="SAM" id="MobiDB-lite"/>
    </source>
</evidence>
<dbReference type="Proteomes" id="UP001139450">
    <property type="component" value="Unassembled WGS sequence"/>
</dbReference>
<name>A0A9X1X1R2_9SPHI</name>
<protein>
    <submittedName>
        <fullName evidence="3">Metallophosphoesterase</fullName>
    </submittedName>
</protein>
<accession>A0A9X1X1R2</accession>
<feature type="domain" description="Calcineurin-like phosphoesterase" evidence="2">
    <location>
        <begin position="77"/>
        <end position="271"/>
    </location>
</feature>